<protein>
    <recommendedName>
        <fullName evidence="1">Bulb-type lectin domain-containing protein</fullName>
    </recommendedName>
</protein>
<dbReference type="PROSITE" id="PS50927">
    <property type="entry name" value="BULB_LECTIN"/>
    <property type="match status" value="1"/>
</dbReference>
<reference evidence="2 3" key="1">
    <citation type="submission" date="2016-09" db="EMBL/GenBank/DDBJ databases">
        <authorList>
            <person name="Capua I."/>
            <person name="De Benedictis P."/>
            <person name="Joannis T."/>
            <person name="Lombin L.H."/>
            <person name="Cattoli G."/>
        </authorList>
    </citation>
    <scope>NUCLEOTIDE SEQUENCE [LARGE SCALE GENOMIC DNA]</scope>
    <source>
        <strain evidence="2 3">IMI 309357</strain>
    </source>
</reference>
<dbReference type="InterPro" id="IPR036426">
    <property type="entry name" value="Bulb-type_lectin_dom_sf"/>
</dbReference>
<accession>A0A1G4BCY0</accession>
<feature type="domain" description="Bulb-type lectin" evidence="1">
    <location>
        <begin position="1"/>
        <end position="116"/>
    </location>
</feature>
<dbReference type="InterPro" id="IPR001480">
    <property type="entry name" value="Bulb-type_lectin_dom"/>
</dbReference>
<organism evidence="2 3">
    <name type="scientific">Colletotrichum orchidophilum</name>
    <dbReference type="NCBI Taxonomy" id="1209926"/>
    <lineage>
        <taxon>Eukaryota</taxon>
        <taxon>Fungi</taxon>
        <taxon>Dikarya</taxon>
        <taxon>Ascomycota</taxon>
        <taxon>Pezizomycotina</taxon>
        <taxon>Sordariomycetes</taxon>
        <taxon>Hypocreomycetidae</taxon>
        <taxon>Glomerellales</taxon>
        <taxon>Glomerellaceae</taxon>
        <taxon>Colletotrichum</taxon>
    </lineage>
</organism>
<dbReference type="RefSeq" id="XP_022476417.1">
    <property type="nucleotide sequence ID" value="XM_022616952.1"/>
</dbReference>
<proteinExistence type="predicted"/>
<dbReference type="SUPFAM" id="SSF51110">
    <property type="entry name" value="alpha-D-mannose-specific plant lectins"/>
    <property type="match status" value="1"/>
</dbReference>
<evidence type="ECO:0000313" key="2">
    <source>
        <dbReference type="EMBL" id="OHE99268.1"/>
    </source>
</evidence>
<gene>
    <name evidence="2" type="ORF">CORC01_05309</name>
</gene>
<dbReference type="AlphaFoldDB" id="A0A1G4BCY0"/>
<sequence>MLLPRAIMSSGATLTSFNGFWTLVYQDDDILVLTSNYSNKDRYGNKVLWASNTMNYQVGKVTMFAHGNMVISDATGDLQWHTATANKGTGATLSLQNDGNLVIYIDGGKSVWATKAERGSRSR</sequence>
<dbReference type="Proteomes" id="UP000176998">
    <property type="component" value="Unassembled WGS sequence"/>
</dbReference>
<evidence type="ECO:0000259" key="1">
    <source>
        <dbReference type="PROSITE" id="PS50927"/>
    </source>
</evidence>
<dbReference type="Gene3D" id="2.90.10.10">
    <property type="entry name" value="Bulb-type lectin domain"/>
    <property type="match status" value="1"/>
</dbReference>
<comment type="caution">
    <text evidence="2">The sequence shown here is derived from an EMBL/GenBank/DDBJ whole genome shotgun (WGS) entry which is preliminary data.</text>
</comment>
<dbReference type="GeneID" id="34558462"/>
<evidence type="ECO:0000313" key="3">
    <source>
        <dbReference type="Proteomes" id="UP000176998"/>
    </source>
</evidence>
<name>A0A1G4BCY0_9PEZI</name>
<dbReference type="EMBL" id="MJBS01000037">
    <property type="protein sequence ID" value="OHE99268.1"/>
    <property type="molecule type" value="Genomic_DNA"/>
</dbReference>
<dbReference type="OrthoDB" id="1884773at2759"/>
<dbReference type="SMART" id="SM00108">
    <property type="entry name" value="B_lectin"/>
    <property type="match status" value="1"/>
</dbReference>
<keyword evidence="3" id="KW-1185">Reference proteome</keyword>